<dbReference type="PROSITE" id="PS51257">
    <property type="entry name" value="PROKAR_LIPOPROTEIN"/>
    <property type="match status" value="1"/>
</dbReference>
<feature type="signal peptide" evidence="1">
    <location>
        <begin position="1"/>
        <end position="20"/>
    </location>
</feature>
<evidence type="ECO:0000256" key="1">
    <source>
        <dbReference type="SAM" id="SignalP"/>
    </source>
</evidence>
<sequence>MKKFLLPFASVALLSGCMSTQLVPPPTDFVGSLSDEYKAEFMKFNDAPSRPFRGGMQNFQFDQERSLLTVLYRLPNPRWYWNVHKSEVEKDLFPYVCNEFDHELEQGLGVRYWYVGNGGFVTDVVTDKTCIDLSQG</sequence>
<dbReference type="AlphaFoldDB" id="L8JD49"/>
<dbReference type="RefSeq" id="WP_007464901.1">
    <property type="nucleotide sequence ID" value="NZ_AMZO01000011.1"/>
</dbReference>
<evidence type="ECO:0000313" key="3">
    <source>
        <dbReference type="Proteomes" id="UP000011134"/>
    </source>
</evidence>
<feature type="chain" id="PRO_5003992994" description="Lipoprotein" evidence="1">
    <location>
        <begin position="21"/>
        <end position="136"/>
    </location>
</feature>
<organism evidence="2 3">
    <name type="scientific">Photobacterium marinum</name>
    <dbReference type="NCBI Taxonomy" id="1056511"/>
    <lineage>
        <taxon>Bacteria</taxon>
        <taxon>Pseudomonadati</taxon>
        <taxon>Pseudomonadota</taxon>
        <taxon>Gammaproteobacteria</taxon>
        <taxon>Vibrionales</taxon>
        <taxon>Vibrionaceae</taxon>
        <taxon>Photobacterium</taxon>
    </lineage>
</organism>
<dbReference type="PATRIC" id="fig|1056511.3.peg.1880"/>
<gene>
    <name evidence="2" type="ORF">C942_00395</name>
</gene>
<dbReference type="OrthoDB" id="5816004at2"/>
<evidence type="ECO:0000313" key="2">
    <source>
        <dbReference type="EMBL" id="ELR66208.1"/>
    </source>
</evidence>
<dbReference type="EMBL" id="AMZO01000011">
    <property type="protein sequence ID" value="ELR66208.1"/>
    <property type="molecule type" value="Genomic_DNA"/>
</dbReference>
<reference evidence="2 3" key="1">
    <citation type="submission" date="2012-12" db="EMBL/GenBank/DDBJ databases">
        <title>Genome Assembly of Photobacterium sp. AK15.</title>
        <authorList>
            <person name="Khatri I."/>
            <person name="Vaidya B."/>
            <person name="Srinivas T.N.R."/>
            <person name="Subramanian S."/>
            <person name="Pinnaka A."/>
        </authorList>
    </citation>
    <scope>NUCLEOTIDE SEQUENCE [LARGE SCALE GENOMIC DNA]</scope>
    <source>
        <strain evidence="2 3">AK15</strain>
    </source>
</reference>
<keyword evidence="1" id="KW-0732">Signal</keyword>
<dbReference type="Proteomes" id="UP000011134">
    <property type="component" value="Unassembled WGS sequence"/>
</dbReference>
<comment type="caution">
    <text evidence="2">The sequence shown here is derived from an EMBL/GenBank/DDBJ whole genome shotgun (WGS) entry which is preliminary data.</text>
</comment>
<keyword evidence="3" id="KW-1185">Reference proteome</keyword>
<name>L8JD49_9GAMM</name>
<protein>
    <recommendedName>
        <fullName evidence="4">Lipoprotein</fullName>
    </recommendedName>
</protein>
<evidence type="ECO:0008006" key="4">
    <source>
        <dbReference type="Google" id="ProtNLM"/>
    </source>
</evidence>
<proteinExistence type="predicted"/>
<accession>L8JD49</accession>